<protein>
    <recommendedName>
        <fullName evidence="11">EamA domain-containing protein</fullName>
    </recommendedName>
</protein>
<keyword evidence="2 6" id="KW-0812">Transmembrane</keyword>
<gene>
    <name evidence="9" type="ORF">LTR84_009949</name>
</gene>
<dbReference type="Pfam" id="PF00892">
    <property type="entry name" value="EamA"/>
    <property type="match status" value="1"/>
</dbReference>
<feature type="transmembrane region" description="Helical" evidence="6">
    <location>
        <begin position="389"/>
        <end position="409"/>
    </location>
</feature>
<feature type="transmembrane region" description="Helical" evidence="6">
    <location>
        <begin position="56"/>
        <end position="74"/>
    </location>
</feature>
<feature type="region of interest" description="Disordered" evidence="5">
    <location>
        <begin position="141"/>
        <end position="162"/>
    </location>
</feature>
<keyword evidence="4 6" id="KW-0472">Membrane</keyword>
<dbReference type="InterPro" id="IPR000620">
    <property type="entry name" value="EamA_dom"/>
</dbReference>
<dbReference type="Proteomes" id="UP001358417">
    <property type="component" value="Unassembled WGS sequence"/>
</dbReference>
<dbReference type="AlphaFoldDB" id="A0AAV9NJU7"/>
<feature type="domain" description="EamA" evidence="7">
    <location>
        <begin position="183"/>
        <end position="249"/>
    </location>
</feature>
<feature type="transmembrane region" description="Helical" evidence="6">
    <location>
        <begin position="321"/>
        <end position="341"/>
    </location>
</feature>
<comment type="subcellular location">
    <subcellularLocation>
        <location evidence="1">Endoplasmic reticulum membrane</location>
        <topology evidence="1">Multi-pass membrane protein</topology>
    </subcellularLocation>
</comment>
<feature type="transmembrane region" description="Helical" evidence="6">
    <location>
        <begin position="94"/>
        <end position="112"/>
    </location>
</feature>
<proteinExistence type="predicted"/>
<dbReference type="SUPFAM" id="SSF103481">
    <property type="entry name" value="Multidrug resistance efflux transporter EmrE"/>
    <property type="match status" value="2"/>
</dbReference>
<evidence type="ECO:0000259" key="7">
    <source>
        <dbReference type="Pfam" id="PF00892"/>
    </source>
</evidence>
<dbReference type="PANTHER" id="PTHR23051:SF0">
    <property type="entry name" value="SOLUTE CARRIER FAMILY 35 MEMBER F5"/>
    <property type="match status" value="1"/>
</dbReference>
<dbReference type="RefSeq" id="XP_064709886.1">
    <property type="nucleotide sequence ID" value="XM_064853487.1"/>
</dbReference>
<feature type="transmembrane region" description="Helical" evidence="6">
    <location>
        <begin position="172"/>
        <end position="195"/>
    </location>
</feature>
<feature type="compositionally biased region" description="Basic and acidic residues" evidence="5">
    <location>
        <begin position="534"/>
        <end position="546"/>
    </location>
</feature>
<feature type="compositionally biased region" description="Polar residues" evidence="5">
    <location>
        <begin position="518"/>
        <end position="529"/>
    </location>
</feature>
<dbReference type="Pfam" id="PF13127">
    <property type="entry name" value="DUF3955"/>
    <property type="match status" value="1"/>
</dbReference>
<dbReference type="InterPro" id="IPR037185">
    <property type="entry name" value="EmrE-like"/>
</dbReference>
<dbReference type="PANTHER" id="PTHR23051">
    <property type="entry name" value="SOLUTE CARRIER FAMILY 35, MEMBER F5"/>
    <property type="match status" value="1"/>
</dbReference>
<evidence type="ECO:0000256" key="4">
    <source>
        <dbReference type="ARBA" id="ARBA00023136"/>
    </source>
</evidence>
<feature type="region of interest" description="Disordered" evidence="5">
    <location>
        <begin position="437"/>
        <end position="553"/>
    </location>
</feature>
<feature type="transmembrane region" description="Helical" evidence="6">
    <location>
        <begin position="201"/>
        <end position="223"/>
    </location>
</feature>
<comment type="caution">
    <text evidence="9">The sequence shown here is derived from an EMBL/GenBank/DDBJ whole genome shotgun (WGS) entry which is preliminary data.</text>
</comment>
<accession>A0AAV9NJU7</accession>
<feature type="domain" description="DUF3955" evidence="8">
    <location>
        <begin position="60"/>
        <end position="110"/>
    </location>
</feature>
<dbReference type="GO" id="GO:0000329">
    <property type="term" value="C:fungal-type vacuole membrane"/>
    <property type="evidence" value="ECO:0007669"/>
    <property type="project" value="TreeGrafter"/>
</dbReference>
<feature type="transmembrane region" description="Helical" evidence="6">
    <location>
        <begin position="361"/>
        <end position="382"/>
    </location>
</feature>
<evidence type="ECO:0000256" key="6">
    <source>
        <dbReference type="SAM" id="Phobius"/>
    </source>
</evidence>
<evidence type="ECO:0000256" key="5">
    <source>
        <dbReference type="SAM" id="MobiDB-lite"/>
    </source>
</evidence>
<feature type="transmembrane region" description="Helical" evidence="6">
    <location>
        <begin position="235"/>
        <end position="253"/>
    </location>
</feature>
<name>A0AAV9NJU7_9EURO</name>
<feature type="transmembrane region" description="Helical" evidence="6">
    <location>
        <begin position="288"/>
        <end position="309"/>
    </location>
</feature>
<evidence type="ECO:0008006" key="11">
    <source>
        <dbReference type="Google" id="ProtNLM"/>
    </source>
</evidence>
<evidence type="ECO:0000259" key="8">
    <source>
        <dbReference type="Pfam" id="PF13127"/>
    </source>
</evidence>
<dbReference type="InterPro" id="IPR025016">
    <property type="entry name" value="DUF3955"/>
</dbReference>
<sequence length="553" mass="60917">MAGDRFAPHQHHDSLAHDQFEMDDTSISHTSSIQRLASNNDNEDPIPSKKSGVKGVARHTLGLLLLLCVVFLWTTSNFLGSSIFADKSYAKPFFLTYLNTSMFMLAMIPTLLRSAYRQHKRGTPYSTLRSNLSRNKGYRPLAGTTGEESESQAFIHKSPTTDHDANGNTKNLGIIATARLSLAFCFLWFLANYFAMACLQYTTVASTTILTSTSSFWTLLIGAVTGVERFTWRKFFGVMGSFIGIILISSVDFSTSPESSDPPPSSDNTLSLLRRAIDSFPDKTSGELALGDGLALFSAVIYGIYSIALKKMTIKALPRQLNMPLFFGLVGTFNIFLLSPLFPILHYTGIEPFQPPPSAHIWMVLLVNSVSSLLSDICWAYAMVLTSPLVVTVGLSLTIPLSLVGEMVLQGRYEGWIYWVGAGIVVGSFLFVDHEEREDENQEARHPSYTDSYAATDGLLPQRDVTDRARHSSSQDSIIEEDSLVARHDATPVQAGRSSTAERPGHIRRRSSGVMETLSAQAGLQNSVPSAPRRSQENHGVEHDLLDNTDDDR</sequence>
<dbReference type="EMBL" id="JAVRRD010000004">
    <property type="protein sequence ID" value="KAK5060065.1"/>
    <property type="molecule type" value="Genomic_DNA"/>
</dbReference>
<reference evidence="9 10" key="1">
    <citation type="submission" date="2023-08" db="EMBL/GenBank/DDBJ databases">
        <title>Black Yeasts Isolated from many extreme environments.</title>
        <authorList>
            <person name="Coleine C."/>
            <person name="Stajich J.E."/>
            <person name="Selbmann L."/>
        </authorList>
    </citation>
    <scope>NUCLEOTIDE SEQUENCE [LARGE SCALE GENOMIC DNA]</scope>
    <source>
        <strain evidence="9 10">CCFEE 5792</strain>
    </source>
</reference>
<evidence type="ECO:0000256" key="2">
    <source>
        <dbReference type="ARBA" id="ARBA00022692"/>
    </source>
</evidence>
<evidence type="ECO:0000256" key="1">
    <source>
        <dbReference type="ARBA" id="ARBA00004477"/>
    </source>
</evidence>
<evidence type="ECO:0000256" key="3">
    <source>
        <dbReference type="ARBA" id="ARBA00022989"/>
    </source>
</evidence>
<keyword evidence="3 6" id="KW-1133">Transmembrane helix</keyword>
<feature type="transmembrane region" description="Helical" evidence="6">
    <location>
        <begin position="415"/>
        <end position="432"/>
    </location>
</feature>
<keyword evidence="10" id="KW-1185">Reference proteome</keyword>
<evidence type="ECO:0000313" key="10">
    <source>
        <dbReference type="Proteomes" id="UP001358417"/>
    </source>
</evidence>
<organism evidence="9 10">
    <name type="scientific">Exophiala bonariae</name>
    <dbReference type="NCBI Taxonomy" id="1690606"/>
    <lineage>
        <taxon>Eukaryota</taxon>
        <taxon>Fungi</taxon>
        <taxon>Dikarya</taxon>
        <taxon>Ascomycota</taxon>
        <taxon>Pezizomycotina</taxon>
        <taxon>Eurotiomycetes</taxon>
        <taxon>Chaetothyriomycetidae</taxon>
        <taxon>Chaetothyriales</taxon>
        <taxon>Herpotrichiellaceae</taxon>
        <taxon>Exophiala</taxon>
    </lineage>
</organism>
<dbReference type="GeneID" id="89978107"/>
<evidence type="ECO:0000313" key="9">
    <source>
        <dbReference type="EMBL" id="KAK5060065.1"/>
    </source>
</evidence>